<gene>
    <name evidence="1" type="ORF">TNCT_636021</name>
</gene>
<accession>A0A8X6G6S1</accession>
<comment type="caution">
    <text evidence="1">The sequence shown here is derived from an EMBL/GenBank/DDBJ whole genome shotgun (WGS) entry which is preliminary data.</text>
</comment>
<name>A0A8X6G6S1_TRICU</name>
<evidence type="ECO:0000313" key="2">
    <source>
        <dbReference type="Proteomes" id="UP000887116"/>
    </source>
</evidence>
<proteinExistence type="predicted"/>
<keyword evidence="2" id="KW-1185">Reference proteome</keyword>
<dbReference type="Proteomes" id="UP000887116">
    <property type="component" value="Unassembled WGS sequence"/>
</dbReference>
<sequence length="105" mass="11850">MHFSILGNTSNESTITCLVRDIGSVADRKRSGRASVVKTKVAGVETALQRSPMKSIRKFAVQLGMSHSSAWRTTRELSFRPHKMHAVHKMKPPDFEKRLHYGICK</sequence>
<dbReference type="EMBL" id="BMAO01004971">
    <property type="protein sequence ID" value="GFQ98185.1"/>
    <property type="molecule type" value="Genomic_DNA"/>
</dbReference>
<organism evidence="1 2">
    <name type="scientific">Trichonephila clavata</name>
    <name type="common">Joro spider</name>
    <name type="synonym">Nephila clavata</name>
    <dbReference type="NCBI Taxonomy" id="2740835"/>
    <lineage>
        <taxon>Eukaryota</taxon>
        <taxon>Metazoa</taxon>
        <taxon>Ecdysozoa</taxon>
        <taxon>Arthropoda</taxon>
        <taxon>Chelicerata</taxon>
        <taxon>Arachnida</taxon>
        <taxon>Araneae</taxon>
        <taxon>Araneomorphae</taxon>
        <taxon>Entelegynae</taxon>
        <taxon>Araneoidea</taxon>
        <taxon>Nephilidae</taxon>
        <taxon>Trichonephila</taxon>
    </lineage>
</organism>
<dbReference type="AlphaFoldDB" id="A0A8X6G6S1"/>
<protein>
    <recommendedName>
        <fullName evidence="3">Transposase</fullName>
    </recommendedName>
</protein>
<evidence type="ECO:0000313" key="1">
    <source>
        <dbReference type="EMBL" id="GFQ98185.1"/>
    </source>
</evidence>
<evidence type="ECO:0008006" key="3">
    <source>
        <dbReference type="Google" id="ProtNLM"/>
    </source>
</evidence>
<reference evidence="1" key="1">
    <citation type="submission" date="2020-07" db="EMBL/GenBank/DDBJ databases">
        <title>Multicomponent nature underlies the extraordinary mechanical properties of spider dragline silk.</title>
        <authorList>
            <person name="Kono N."/>
            <person name="Nakamura H."/>
            <person name="Mori M."/>
            <person name="Yoshida Y."/>
            <person name="Ohtoshi R."/>
            <person name="Malay A.D."/>
            <person name="Moran D.A.P."/>
            <person name="Tomita M."/>
            <person name="Numata K."/>
            <person name="Arakawa K."/>
        </authorList>
    </citation>
    <scope>NUCLEOTIDE SEQUENCE</scope>
</reference>
<dbReference type="OrthoDB" id="8192496at2759"/>